<feature type="transmembrane region" description="Helical" evidence="2">
    <location>
        <begin position="105"/>
        <end position="125"/>
    </location>
</feature>
<evidence type="ECO:0000256" key="2">
    <source>
        <dbReference type="SAM" id="Phobius"/>
    </source>
</evidence>
<evidence type="ECO:0000313" key="3">
    <source>
        <dbReference type="EnsemblPlants" id="ONIVA01G07780.1"/>
    </source>
</evidence>
<dbReference type="Pfam" id="PF20100">
    <property type="entry name" value="DUF6490"/>
    <property type="match status" value="1"/>
</dbReference>
<evidence type="ECO:0000256" key="1">
    <source>
        <dbReference type="SAM" id="MobiDB-lite"/>
    </source>
</evidence>
<dbReference type="STRING" id="4536.A0A0E0FHV2"/>
<feature type="region of interest" description="Disordered" evidence="1">
    <location>
        <begin position="1"/>
        <end position="24"/>
    </location>
</feature>
<keyword evidence="4" id="KW-1185">Reference proteome</keyword>
<dbReference type="Proteomes" id="UP000006591">
    <property type="component" value="Chromosome 1"/>
</dbReference>
<reference evidence="3" key="1">
    <citation type="submission" date="2015-04" db="UniProtKB">
        <authorList>
            <consortium name="EnsemblPlants"/>
        </authorList>
    </citation>
    <scope>IDENTIFICATION</scope>
    <source>
        <strain evidence="3">SL10</strain>
    </source>
</reference>
<protein>
    <submittedName>
        <fullName evidence="3">Uncharacterized protein</fullName>
    </submittedName>
</protein>
<organism evidence="3">
    <name type="scientific">Oryza nivara</name>
    <name type="common">Indian wild rice</name>
    <name type="synonym">Oryza sativa f. spontanea</name>
    <dbReference type="NCBI Taxonomy" id="4536"/>
    <lineage>
        <taxon>Eukaryota</taxon>
        <taxon>Viridiplantae</taxon>
        <taxon>Streptophyta</taxon>
        <taxon>Embryophyta</taxon>
        <taxon>Tracheophyta</taxon>
        <taxon>Spermatophyta</taxon>
        <taxon>Magnoliopsida</taxon>
        <taxon>Liliopsida</taxon>
        <taxon>Poales</taxon>
        <taxon>Poaceae</taxon>
        <taxon>BOP clade</taxon>
        <taxon>Oryzoideae</taxon>
        <taxon>Oryzeae</taxon>
        <taxon>Oryzinae</taxon>
        <taxon>Oryza</taxon>
    </lineage>
</organism>
<evidence type="ECO:0000313" key="4">
    <source>
        <dbReference type="Proteomes" id="UP000006591"/>
    </source>
</evidence>
<feature type="transmembrane region" description="Helical" evidence="2">
    <location>
        <begin position="170"/>
        <end position="190"/>
    </location>
</feature>
<dbReference type="EnsemblPlants" id="ONIVA01G07780.1">
    <property type="protein sequence ID" value="ONIVA01G07780.1"/>
    <property type="gene ID" value="ONIVA01G07780"/>
</dbReference>
<dbReference type="InterPro" id="IPR045501">
    <property type="entry name" value="DUF6490"/>
</dbReference>
<dbReference type="Gramene" id="ONIVA01G07780.1">
    <property type="protein sequence ID" value="ONIVA01G07780.1"/>
    <property type="gene ID" value="ONIVA01G07780"/>
</dbReference>
<dbReference type="HOGENOM" id="CLU_1404476_0_0_1"/>
<feature type="transmembrane region" description="Helical" evidence="2">
    <location>
        <begin position="145"/>
        <end position="164"/>
    </location>
</feature>
<reference evidence="3" key="2">
    <citation type="submission" date="2018-04" db="EMBL/GenBank/DDBJ databases">
        <title>OnivRS2 (Oryza nivara Reference Sequence Version 2).</title>
        <authorList>
            <person name="Zhang J."/>
            <person name="Kudrna D."/>
            <person name="Lee S."/>
            <person name="Talag J."/>
            <person name="Rajasekar S."/>
            <person name="Welchert J."/>
            <person name="Hsing Y.-I."/>
            <person name="Wing R.A."/>
        </authorList>
    </citation>
    <scope>NUCLEOTIDE SEQUENCE [LARGE SCALE GENOMIC DNA]</scope>
</reference>
<name>A0A0E0FHV2_ORYNI</name>
<keyword evidence="2" id="KW-1133">Transmembrane helix</keyword>
<sequence length="194" mass="21208">MRKETRASTGAEARRRDGNGTEARRTLTYGGRRSAVACELLIADGRKRRPPSQPSIHPSFGHSNTAHQPAVVIQEQGCASSEKLTGFGFLTLNSLLAIYRSHGDIAGITFVATSYLSLLLLFWCLQQYKRAPANSPAKSRSKAGVWFSSSLLTVVFSWRVSALMPWPVAAAVWLMAASTVVGGFYTLFLWSGRQ</sequence>
<dbReference type="PANTHER" id="PTHR46610:SF1">
    <property type="entry name" value="OS06G0147300 PROTEIN"/>
    <property type="match status" value="1"/>
</dbReference>
<proteinExistence type="predicted"/>
<dbReference type="PANTHER" id="PTHR46610">
    <property type="entry name" value="OS05G0181300 PROTEIN"/>
    <property type="match status" value="1"/>
</dbReference>
<keyword evidence="2" id="KW-0472">Membrane</keyword>
<accession>A0A0E0FHV2</accession>
<dbReference type="AlphaFoldDB" id="A0A0E0FHV2"/>
<keyword evidence="2" id="KW-0812">Transmembrane</keyword>